<dbReference type="AlphaFoldDB" id="A0A8F5ZHY8"/>
<reference evidence="2 3" key="1">
    <citation type="submission" date="2021-06" db="EMBL/GenBank/DDBJ databases">
        <title>Complete genome sequence of the secondary alcohol utilizing methanogen Methanospirillum hungatei strain GP1.</title>
        <authorList>
            <person name="Day L.A."/>
            <person name="Costa K.C."/>
        </authorList>
    </citation>
    <scope>NUCLEOTIDE SEQUENCE [LARGE SCALE GENOMIC DNA]</scope>
    <source>
        <strain evidence="2 3">GP1</strain>
    </source>
</reference>
<keyword evidence="1" id="KW-0472">Membrane</keyword>
<dbReference type="PANTHER" id="PTHR35902:SF3">
    <property type="entry name" value="NPCBM-ASSOCIATED, NEW3 DOMAIN OF ALPHA-GALACTOSIDASE"/>
    <property type="match status" value="1"/>
</dbReference>
<keyword evidence="1" id="KW-1133">Transmembrane helix</keyword>
<evidence type="ECO:0000256" key="1">
    <source>
        <dbReference type="SAM" id="Phobius"/>
    </source>
</evidence>
<evidence type="ECO:0000313" key="2">
    <source>
        <dbReference type="EMBL" id="QXO95203.1"/>
    </source>
</evidence>
<organism evidence="2 3">
    <name type="scientific">Methanospirillum hungatei</name>
    <dbReference type="NCBI Taxonomy" id="2203"/>
    <lineage>
        <taxon>Archaea</taxon>
        <taxon>Methanobacteriati</taxon>
        <taxon>Methanobacteriota</taxon>
        <taxon>Stenosarchaea group</taxon>
        <taxon>Methanomicrobia</taxon>
        <taxon>Methanomicrobiales</taxon>
        <taxon>Methanospirillaceae</taxon>
        <taxon>Methanospirillum</taxon>
    </lineage>
</organism>
<name>A0A8F5ZHY8_METHU</name>
<dbReference type="PANTHER" id="PTHR35902">
    <property type="entry name" value="S-LAYER DOMAIN-LIKE PROTEIN-RELATED"/>
    <property type="match status" value="1"/>
</dbReference>
<feature type="transmembrane region" description="Helical" evidence="1">
    <location>
        <begin position="414"/>
        <end position="437"/>
    </location>
</feature>
<evidence type="ECO:0000313" key="3">
    <source>
        <dbReference type="Proteomes" id="UP000694228"/>
    </source>
</evidence>
<accession>A0A8F5ZHY8</accession>
<proteinExistence type="predicted"/>
<dbReference type="Proteomes" id="UP000694228">
    <property type="component" value="Chromosome"/>
</dbReference>
<sequence length="449" mass="48334">MSYLMNSCNISRKLPEYTRVLSIFLIGVCLAVFCASPVMAGTKYLSGEPNLSVAISGINEFTPGTTVELPILIENSGLNHMKMVQSGIVDRDDVPSTAKMVRVTLLPDGAPILVKSDTQMVGDISGSESKPVKFQIRVKDDGQAGTYSLPVQIEYTYLASAEQVGTDSVVNRYNTKKLNLNVPFIVRSAINLDVVNVTPEDINAGGEGFVTITLKNSGADTGRKAIAKLTRSGDSPVVPVDSTVYIGEFKPGDEFEAKFKVSVTRDAEPQDYPLEVMVTYQNADGETLDTTAENIGIPVGGKIKFSMVNDPPQVKAGGKQIVEVEYRNDGDAIAYSAEARISAVDPFSSDDDLAYLGDVKPGESAVAKFKMTTTSDAIEKTYGLDSEIRYRDALDNSQISDTIKVQVMVTKPDGLSAIISNPIVIAVILLIIIGAAYRYHTTRRKSGSA</sequence>
<keyword evidence="1" id="KW-0812">Transmembrane</keyword>
<protein>
    <submittedName>
        <fullName evidence="2">S-layer protein</fullName>
    </submittedName>
</protein>
<dbReference type="OrthoDB" id="56770at2157"/>
<dbReference type="EMBL" id="CP077107">
    <property type="protein sequence ID" value="QXO95203.1"/>
    <property type="molecule type" value="Genomic_DNA"/>
</dbReference>
<gene>
    <name evidence="2" type="ORF">KSK55_01960</name>
</gene>